<keyword evidence="2" id="KW-1185">Reference proteome</keyword>
<dbReference type="EMBL" id="QEEZ01000008">
    <property type="protein sequence ID" value="PWC01795.1"/>
    <property type="molecule type" value="Genomic_DNA"/>
</dbReference>
<protein>
    <submittedName>
        <fullName evidence="1">Uncharacterized protein</fullName>
    </submittedName>
</protein>
<accession>A0A2U1T743</accession>
<dbReference type="AlphaFoldDB" id="A0A2U1T743"/>
<evidence type="ECO:0000313" key="2">
    <source>
        <dbReference type="Proteomes" id="UP000244989"/>
    </source>
</evidence>
<sequence length="96" mass="10020">MPHLDIDPARTRQLAHELRAAAHATSLSSFTPPPLPLGPGGISELARATAAAAAALHRRSAIISAHLDALGVDGETFVSAVEHSDERLARGWEAQA</sequence>
<organism evidence="1 2">
    <name type="scientific">Corynebacterium yudongzhengii</name>
    <dbReference type="NCBI Taxonomy" id="2080740"/>
    <lineage>
        <taxon>Bacteria</taxon>
        <taxon>Bacillati</taxon>
        <taxon>Actinomycetota</taxon>
        <taxon>Actinomycetes</taxon>
        <taxon>Mycobacteriales</taxon>
        <taxon>Corynebacteriaceae</taxon>
        <taxon>Corynebacterium</taxon>
    </lineage>
</organism>
<gene>
    <name evidence="1" type="ORF">DF222_05540</name>
</gene>
<reference evidence="2" key="1">
    <citation type="submission" date="2018-04" db="EMBL/GenBank/DDBJ databases">
        <authorList>
            <person name="Liu S."/>
            <person name="Wang Z."/>
            <person name="Li J."/>
        </authorList>
    </citation>
    <scope>NUCLEOTIDE SEQUENCE [LARGE SCALE GENOMIC DNA]</scope>
    <source>
        <strain evidence="2">2189</strain>
    </source>
</reference>
<proteinExistence type="predicted"/>
<dbReference type="RefSeq" id="WP_108430973.1">
    <property type="nucleotide sequence ID" value="NZ_CP026947.1"/>
</dbReference>
<name>A0A2U1T743_9CORY</name>
<comment type="caution">
    <text evidence="1">The sequence shown here is derived from an EMBL/GenBank/DDBJ whole genome shotgun (WGS) entry which is preliminary data.</text>
</comment>
<evidence type="ECO:0000313" key="1">
    <source>
        <dbReference type="EMBL" id="PWC01795.1"/>
    </source>
</evidence>
<dbReference type="KEGG" id="cyz:C3B44_02455"/>
<dbReference type="Proteomes" id="UP000244989">
    <property type="component" value="Unassembled WGS sequence"/>
</dbReference>